<organism evidence="1">
    <name type="scientific">Siphoviridae sp. ctP6113</name>
    <dbReference type="NCBI Taxonomy" id="2826318"/>
    <lineage>
        <taxon>Viruses</taxon>
        <taxon>Duplodnaviria</taxon>
        <taxon>Heunggongvirae</taxon>
        <taxon>Uroviricota</taxon>
        <taxon>Caudoviricetes</taxon>
    </lineage>
</organism>
<accession>A0A8S5MUZ8</accession>
<evidence type="ECO:0000313" key="1">
    <source>
        <dbReference type="EMBL" id="DAD85731.1"/>
    </source>
</evidence>
<reference evidence="1" key="1">
    <citation type="journal article" date="2021" name="Proc. Natl. Acad. Sci. U.S.A.">
        <title>A Catalog of Tens of Thousands of Viruses from Human Metagenomes Reveals Hidden Associations with Chronic Diseases.</title>
        <authorList>
            <person name="Tisza M.J."/>
            <person name="Buck C.B."/>
        </authorList>
    </citation>
    <scope>NUCLEOTIDE SEQUENCE</scope>
    <source>
        <strain evidence="1">CtP6113</strain>
    </source>
</reference>
<sequence length="42" mass="4558">MIPRSFSVATIVTLLSRGVSNSPSYQNHSTGQVACQVIFFLT</sequence>
<name>A0A8S5MUZ8_9CAUD</name>
<dbReference type="EMBL" id="BK014986">
    <property type="protein sequence ID" value="DAD85731.1"/>
    <property type="molecule type" value="Genomic_DNA"/>
</dbReference>
<proteinExistence type="predicted"/>
<protein>
    <submittedName>
        <fullName evidence="1">Uncharacterized protein</fullName>
    </submittedName>
</protein>